<evidence type="ECO:0000313" key="2">
    <source>
        <dbReference type="EMBL" id="OWK36149.1"/>
    </source>
</evidence>
<evidence type="ECO:0000313" key="3">
    <source>
        <dbReference type="Proteomes" id="UP000214646"/>
    </source>
</evidence>
<proteinExistence type="predicted"/>
<feature type="region of interest" description="Disordered" evidence="1">
    <location>
        <begin position="1"/>
        <end position="40"/>
    </location>
</feature>
<dbReference type="AlphaFoldDB" id="A0A225DG57"/>
<accession>A0A225DG57</accession>
<keyword evidence="3" id="KW-1185">Reference proteome</keyword>
<feature type="compositionally biased region" description="Basic and acidic residues" evidence="1">
    <location>
        <begin position="20"/>
        <end position="40"/>
    </location>
</feature>
<organism evidence="2 3">
    <name type="scientific">Fimbriiglobus ruber</name>
    <dbReference type="NCBI Taxonomy" id="1908690"/>
    <lineage>
        <taxon>Bacteria</taxon>
        <taxon>Pseudomonadati</taxon>
        <taxon>Planctomycetota</taxon>
        <taxon>Planctomycetia</taxon>
        <taxon>Gemmatales</taxon>
        <taxon>Gemmataceae</taxon>
        <taxon>Fimbriiglobus</taxon>
    </lineage>
</organism>
<gene>
    <name evidence="2" type="ORF">FRUB_08712</name>
</gene>
<sequence>MPDLDKPPSLDVGGELATDEPQKVEDTCAEVRRGRSERLHQRTDSLPDEFVSLRGGYRRL</sequence>
<protein>
    <submittedName>
        <fullName evidence="2">Uncharacterized protein</fullName>
    </submittedName>
</protein>
<dbReference type="Proteomes" id="UP000214646">
    <property type="component" value="Unassembled WGS sequence"/>
</dbReference>
<dbReference type="EMBL" id="NIDE01000017">
    <property type="protein sequence ID" value="OWK36149.1"/>
    <property type="molecule type" value="Genomic_DNA"/>
</dbReference>
<reference evidence="3" key="1">
    <citation type="submission" date="2017-06" db="EMBL/GenBank/DDBJ databases">
        <title>Genome analysis of Fimbriiglobus ruber SP5, the first member of the order Planctomycetales with confirmed chitinolytic capability.</title>
        <authorList>
            <person name="Ravin N.V."/>
            <person name="Rakitin A.L."/>
            <person name="Ivanova A.A."/>
            <person name="Beletsky A.V."/>
            <person name="Kulichevskaya I.S."/>
            <person name="Mardanov A.V."/>
            <person name="Dedysh S.N."/>
        </authorList>
    </citation>
    <scope>NUCLEOTIDE SEQUENCE [LARGE SCALE GENOMIC DNA]</scope>
    <source>
        <strain evidence="3">SP5</strain>
    </source>
</reference>
<evidence type="ECO:0000256" key="1">
    <source>
        <dbReference type="SAM" id="MobiDB-lite"/>
    </source>
</evidence>
<comment type="caution">
    <text evidence="2">The sequence shown here is derived from an EMBL/GenBank/DDBJ whole genome shotgun (WGS) entry which is preliminary data.</text>
</comment>
<name>A0A225DG57_9BACT</name>